<dbReference type="RefSeq" id="WP_169677654.1">
    <property type="nucleotide sequence ID" value="NZ_JABBNU010000001.1"/>
</dbReference>
<protein>
    <submittedName>
        <fullName evidence="2">DUF4270 domain-containing protein</fullName>
    </submittedName>
</protein>
<evidence type="ECO:0000313" key="2">
    <source>
        <dbReference type="EMBL" id="NMM47039.1"/>
    </source>
</evidence>
<dbReference type="AlphaFoldDB" id="A0A848IYH5"/>
<gene>
    <name evidence="2" type="ORF">HH304_01405</name>
</gene>
<dbReference type="PROSITE" id="PS51257">
    <property type="entry name" value="PROKAR_LIPOPROTEIN"/>
    <property type="match status" value="1"/>
</dbReference>
<evidence type="ECO:0000313" key="3">
    <source>
        <dbReference type="Proteomes" id="UP000559010"/>
    </source>
</evidence>
<comment type="caution">
    <text evidence="2">The sequence shown here is derived from an EMBL/GenBank/DDBJ whole genome shotgun (WGS) entry which is preliminary data.</text>
</comment>
<name>A0A848IYH5_9BACT</name>
<keyword evidence="1" id="KW-0732">Signal</keyword>
<dbReference type="Pfam" id="PF14092">
    <property type="entry name" value="DUF4270"/>
    <property type="match status" value="1"/>
</dbReference>
<dbReference type="InterPro" id="IPR025366">
    <property type="entry name" value="DUF4270"/>
</dbReference>
<keyword evidence="3" id="KW-1185">Reference proteome</keyword>
<feature type="chain" id="PRO_5032900819" evidence="1">
    <location>
        <begin position="29"/>
        <end position="482"/>
    </location>
</feature>
<dbReference type="EMBL" id="JABBNU010000001">
    <property type="protein sequence ID" value="NMM47039.1"/>
    <property type="molecule type" value="Genomic_DNA"/>
</dbReference>
<accession>A0A848IYH5</accession>
<feature type="signal peptide" evidence="1">
    <location>
        <begin position="1"/>
        <end position="28"/>
    </location>
</feature>
<evidence type="ECO:0000256" key="1">
    <source>
        <dbReference type="SAM" id="SignalP"/>
    </source>
</evidence>
<proteinExistence type="predicted"/>
<sequence>MNLQYNKNFFIKGPALLCLALLFFTACEDPTEVGLELDQNVGRLQTRVRTINLNLKQVQLDSVITSRTRVLPIGVFNDSEFGKIKSTAYYSPSPPALSSFSDRFDENSVFDSVKIFIPISSKLQSERLQKGRFRIHELTESYPQDRLYRYSFDKLDYDPNFIGDAEVEDERDENANITGMNLTYNIDNAFGQKLFTEAIKKENGAFADTTAFKDFFKGLAIVPDDVDDEPYYINNDANPRITIYFRKTDEATSSEAFTIYLTIQTFGDYHHALEFDRSNTEIASINPYENYEGDLINDKVFIQSMGGLAAKIDMSDYRTFVDSLNSTDIIGFQINQATFTINGVPTDSTTLAPASEANLYYGDNSNNLFFSDLDSTTIRPLGVLDEQAYEVLVYNAPYTGKPTLGGQEIDNIFAPVGPFRYELQSYYTRPMTMFLQAESQDLLLKNDLLLFDTPFQITHLFNRIVTERDNIQLKLYYSILQE</sequence>
<dbReference type="Proteomes" id="UP000559010">
    <property type="component" value="Unassembled WGS sequence"/>
</dbReference>
<organism evidence="2 3">
    <name type="scientific">Marinigracilibium pacificum</name>
    <dbReference type="NCBI Taxonomy" id="2729599"/>
    <lineage>
        <taxon>Bacteria</taxon>
        <taxon>Pseudomonadati</taxon>
        <taxon>Bacteroidota</taxon>
        <taxon>Cytophagia</taxon>
        <taxon>Cytophagales</taxon>
        <taxon>Flammeovirgaceae</taxon>
        <taxon>Marinigracilibium</taxon>
    </lineage>
</organism>
<reference evidence="2 3" key="1">
    <citation type="submission" date="2020-04" db="EMBL/GenBank/DDBJ databases">
        <title>Flammeovirgaceae bacterium KN852 isolated from deep sea.</title>
        <authorList>
            <person name="Zhang D.-C."/>
        </authorList>
    </citation>
    <scope>NUCLEOTIDE SEQUENCE [LARGE SCALE GENOMIC DNA]</scope>
    <source>
        <strain evidence="2 3">KN852</strain>
    </source>
</reference>